<feature type="transmembrane region" description="Helical" evidence="1">
    <location>
        <begin position="121"/>
        <end position="145"/>
    </location>
</feature>
<dbReference type="AlphaFoldDB" id="A0A484HI12"/>
<evidence type="ECO:0000313" key="2">
    <source>
        <dbReference type="EMBL" id="VEN74919.1"/>
    </source>
</evidence>
<name>A0A484HI12_9BACT</name>
<protein>
    <submittedName>
        <fullName evidence="2">FeS-binding protein</fullName>
    </submittedName>
</protein>
<organism evidence="2">
    <name type="scientific">uncultured Desulfobacteraceae bacterium</name>
    <dbReference type="NCBI Taxonomy" id="218296"/>
    <lineage>
        <taxon>Bacteria</taxon>
        <taxon>Pseudomonadati</taxon>
        <taxon>Thermodesulfobacteriota</taxon>
        <taxon>Desulfobacteria</taxon>
        <taxon>Desulfobacterales</taxon>
        <taxon>Desulfobacteraceae</taxon>
        <taxon>environmental samples</taxon>
    </lineage>
</organism>
<feature type="transmembrane region" description="Helical" evidence="1">
    <location>
        <begin position="91"/>
        <end position="109"/>
    </location>
</feature>
<proteinExistence type="predicted"/>
<feature type="transmembrane region" description="Helical" evidence="1">
    <location>
        <begin position="56"/>
        <end position="79"/>
    </location>
</feature>
<sequence>MEKNFFAKRARVSLAYGLILFMTALSGFAQMPIFKRYYIADIPGLGWLADFFVTHYIHYAGAAALLFLFAYFSTAYLLAGPRRPALSRSSFARIALLAALVLTGAFRVLKNLPDVVFSPGFTLFIDISHMAFAMFFLLAIAAFRLMKTGWLKSGR</sequence>
<keyword evidence="1" id="KW-0472">Membrane</keyword>
<evidence type="ECO:0000256" key="1">
    <source>
        <dbReference type="SAM" id="Phobius"/>
    </source>
</evidence>
<feature type="transmembrane region" description="Helical" evidence="1">
    <location>
        <begin position="12"/>
        <end position="33"/>
    </location>
</feature>
<dbReference type="EMBL" id="CAACVI010000045">
    <property type="protein sequence ID" value="VEN74919.1"/>
    <property type="molecule type" value="Genomic_DNA"/>
</dbReference>
<reference evidence="2" key="1">
    <citation type="submission" date="2019-01" db="EMBL/GenBank/DDBJ databases">
        <authorList>
            <consortium name="Genoscope - CEA"/>
            <person name="William W."/>
        </authorList>
    </citation>
    <scope>NUCLEOTIDE SEQUENCE</scope>
    <source>
        <strain evidence="2">CR-1</strain>
    </source>
</reference>
<accession>A0A484HI12</accession>
<gene>
    <name evidence="2" type="ORF">EPICR_50200</name>
</gene>
<keyword evidence="1" id="KW-0812">Transmembrane</keyword>
<keyword evidence="1" id="KW-1133">Transmembrane helix</keyword>